<comment type="caution">
    <text evidence="2">The sequence shown here is derived from an EMBL/GenBank/DDBJ whole genome shotgun (WGS) entry which is preliminary data.</text>
</comment>
<evidence type="ECO:0000313" key="2">
    <source>
        <dbReference type="EMBL" id="KAL0947807.1"/>
    </source>
</evidence>
<reference evidence="3" key="1">
    <citation type="submission" date="2024-06" db="EMBL/GenBank/DDBJ databases">
        <title>Multi-omics analyses provide insights into the biosynthesis of the anticancer antibiotic pleurotin in Hohenbuehelia grisea.</title>
        <authorList>
            <person name="Weaver J.A."/>
            <person name="Alberti F."/>
        </authorList>
    </citation>
    <scope>NUCLEOTIDE SEQUENCE [LARGE SCALE GENOMIC DNA]</scope>
    <source>
        <strain evidence="3">T-177</strain>
    </source>
</reference>
<dbReference type="SMART" id="SM00173">
    <property type="entry name" value="RAS"/>
    <property type="match status" value="1"/>
</dbReference>
<dbReference type="Pfam" id="PF00071">
    <property type="entry name" value="Ras"/>
    <property type="match status" value="2"/>
</dbReference>
<dbReference type="CDD" id="cd18186">
    <property type="entry name" value="BTB_POZ_ZBTB_KLHL-like"/>
    <property type="match status" value="1"/>
</dbReference>
<dbReference type="Gene3D" id="3.40.50.300">
    <property type="entry name" value="P-loop containing nucleotide triphosphate hydrolases"/>
    <property type="match status" value="1"/>
</dbReference>
<dbReference type="PROSITE" id="PS50097">
    <property type="entry name" value="BTB"/>
    <property type="match status" value="1"/>
</dbReference>
<feature type="domain" description="BTB" evidence="1">
    <location>
        <begin position="233"/>
        <end position="311"/>
    </location>
</feature>
<dbReference type="PROSITE" id="PS51421">
    <property type="entry name" value="RAS"/>
    <property type="match status" value="1"/>
</dbReference>
<dbReference type="SMART" id="SM00174">
    <property type="entry name" value="RHO"/>
    <property type="match status" value="1"/>
</dbReference>
<organism evidence="2 3">
    <name type="scientific">Hohenbuehelia grisea</name>
    <dbReference type="NCBI Taxonomy" id="104357"/>
    <lineage>
        <taxon>Eukaryota</taxon>
        <taxon>Fungi</taxon>
        <taxon>Dikarya</taxon>
        <taxon>Basidiomycota</taxon>
        <taxon>Agaricomycotina</taxon>
        <taxon>Agaricomycetes</taxon>
        <taxon>Agaricomycetidae</taxon>
        <taxon>Agaricales</taxon>
        <taxon>Pleurotineae</taxon>
        <taxon>Pleurotaceae</taxon>
        <taxon>Hohenbuehelia</taxon>
    </lineage>
</organism>
<dbReference type="EMBL" id="JASNQZ010000015">
    <property type="protein sequence ID" value="KAL0947807.1"/>
    <property type="molecule type" value="Genomic_DNA"/>
</dbReference>
<dbReference type="PANTHER" id="PTHR47979">
    <property type="entry name" value="DRAB11-RELATED"/>
    <property type="match status" value="1"/>
</dbReference>
<protein>
    <recommendedName>
        <fullName evidence="1">BTB domain-containing protein</fullName>
    </recommendedName>
</protein>
<dbReference type="InterPro" id="IPR050209">
    <property type="entry name" value="Rab_GTPases_membrane_traffic"/>
</dbReference>
<accession>A0ABR3IX34</accession>
<dbReference type="InterPro" id="IPR000210">
    <property type="entry name" value="BTB/POZ_dom"/>
</dbReference>
<dbReference type="InterPro" id="IPR011333">
    <property type="entry name" value="SKP1/BTB/POZ_sf"/>
</dbReference>
<dbReference type="Gene3D" id="3.30.710.10">
    <property type="entry name" value="Potassium Channel Kv1.1, Chain A"/>
    <property type="match status" value="1"/>
</dbReference>
<keyword evidence="3" id="KW-1185">Reference proteome</keyword>
<evidence type="ECO:0000313" key="3">
    <source>
        <dbReference type="Proteomes" id="UP001556367"/>
    </source>
</evidence>
<gene>
    <name evidence="2" type="ORF">HGRIS_013880</name>
</gene>
<dbReference type="SMART" id="SM00175">
    <property type="entry name" value="RAB"/>
    <property type="match status" value="1"/>
</dbReference>
<dbReference type="Proteomes" id="UP001556367">
    <property type="component" value="Unassembled WGS sequence"/>
</dbReference>
<sequence>MVPYLALPHLFFSYTIVLSRFTRNEFNIEYKSTIGVDFETRCINVDGKTIKAQIWDTGKNIISFFAYRERGSLQGSVLTDSTNLIDGQERYRSIPSGCSLRSYYRGVSGVLIVYDITQHASYVNVAWWLKELRDYTNSESDIVVMLVGNKCDSKHPRAVPVGEAKAFSTESGLSFIETSALDASSVEAAFQNILSVSGIMSPAPSSRRQKRARTTSILEEIEERDAELYFRDGNVVLTVERTEEYDGGDLATIITYFRVHKSILAQHSMVFRDMFALPQPPEHRDLYDGVDLIRLHDSQDDLKALLQLFYDPLFVPAGRYNIDYATTMIAPLKMAQKYQFDRLQDIVVAQLKGDWPASLKAFDRRDNELSDGKGYPHALDAITLVRECNLQSQLVPELATMYYDLLLDILNDEAHDTDGRLDTLDYHALHANHALQNRFSDFRFTDPLYNCPDPHNKFQLQTEILSRLMGTGPAECPLLSMRTLIESIRGGRHTVCGVTLCKSCARQCANDLERLRKKTFAELPVIFGTKKPESPGSETDVDVTS</sequence>
<dbReference type="InterPro" id="IPR027417">
    <property type="entry name" value="P-loop_NTPase"/>
</dbReference>
<dbReference type="PRINTS" id="PR00449">
    <property type="entry name" value="RASTRNSFRMNG"/>
</dbReference>
<dbReference type="PROSITE" id="PS51419">
    <property type="entry name" value="RAB"/>
    <property type="match status" value="1"/>
</dbReference>
<dbReference type="InterPro" id="IPR001806">
    <property type="entry name" value="Small_GTPase"/>
</dbReference>
<proteinExistence type="predicted"/>
<evidence type="ECO:0000259" key="1">
    <source>
        <dbReference type="PROSITE" id="PS50097"/>
    </source>
</evidence>
<dbReference type="Pfam" id="PF00651">
    <property type="entry name" value="BTB"/>
    <property type="match status" value="1"/>
</dbReference>
<dbReference type="SUPFAM" id="SSF54695">
    <property type="entry name" value="POZ domain"/>
    <property type="match status" value="1"/>
</dbReference>
<name>A0ABR3IX34_9AGAR</name>
<dbReference type="SMART" id="SM00225">
    <property type="entry name" value="BTB"/>
    <property type="match status" value="1"/>
</dbReference>
<dbReference type="SUPFAM" id="SSF52540">
    <property type="entry name" value="P-loop containing nucleoside triphosphate hydrolases"/>
    <property type="match status" value="1"/>
</dbReference>